<accession>A0A2A8LI82</accession>
<dbReference type="EMBL" id="NTZF01000038">
    <property type="protein sequence ID" value="PES90342.1"/>
    <property type="molecule type" value="Genomic_DNA"/>
</dbReference>
<evidence type="ECO:0000313" key="1">
    <source>
        <dbReference type="EMBL" id="PES90342.1"/>
    </source>
</evidence>
<protein>
    <submittedName>
        <fullName evidence="1">TIGR02687 family protein</fullName>
    </submittedName>
</protein>
<dbReference type="AlphaFoldDB" id="A0A2A8LI82"/>
<name>A0A2A8LI82_BACCE</name>
<dbReference type="Proteomes" id="UP000220900">
    <property type="component" value="Unassembled WGS sequence"/>
</dbReference>
<dbReference type="InterPro" id="IPR017850">
    <property type="entry name" value="Alkaline_phosphatase_core_sf"/>
</dbReference>
<dbReference type="RefSeq" id="WP_098269595.1">
    <property type="nucleotide sequence ID" value="NZ_JBNKII010000008.1"/>
</dbReference>
<comment type="caution">
    <text evidence="1">The sequence shown here is derived from an EMBL/GenBank/DDBJ whole genome shotgun (WGS) entry which is preliminary data.</text>
</comment>
<dbReference type="SUPFAM" id="SSF53649">
    <property type="entry name" value="Alkaline phosphatase-like"/>
    <property type="match status" value="1"/>
</dbReference>
<dbReference type="NCBIfam" id="TIGR02687">
    <property type="entry name" value="BREX-1 system phosphatase PglZ type A"/>
    <property type="match status" value="1"/>
</dbReference>
<sequence length="842" mass="97473">MYIDTQIERLKQLIQQEKQQKERAVIFWIDPEGEWNEQTLSHVVGDLSEVRIVTSTNFLKIKQEVERQKLTKSFILYSSEKLTSHDLEPLTSLQLAGATFTHDDTIALAEQLHTDEWSLRQLQQEYPKFFKTQTRVQRLERLMKQYPKTPLSGLSLISVITGSEPTVIVNLLNILTHGTNHEENKHIQAIHKFGLLPLFKDLLQNELGVNKLEEETLLTQSITVILTSVYLRDGGVLTEELTPYASNKKNQLATLYEQCIQSPRTQDQWQQWTSEFITSSKIESAIADFSLKQLSNFKWFSVVDELILQKITEEIRGQKETVVFNPWFPIITQRIQNELINYVPHLKRKYQFWLLYFELKTLLKELKEELIIPAENSDELYELYVSNGYKLDELFRNLSVLSEDISCDIYHELFQQLQVEYERDWLEKLANQASTLVNQSKQKEMKPHQTNFYETYVQGYAQKARQFVIISDAFRYEAGKELVSKLQFHPSCTVKCDAMLSSTPTYTQLGMASLLPQIGLLTIKDNGTILLGDMNTSGLENRQKILQKKNPNSAAFKLVDFTELLTRERKEKIKGKNVVYLYHDTIDAIGDKAVTESKTYKATIDAINELEQAVDMLLSLEAKRIVITADHGYMLVSDTAKSHMKVINDVQESLEGNTRFKMMKQDRYDESKFQYGAFRLPVKQGNVIGTESLIAEGLNRFKKGAGTRFFHGGVSPQERIVPVIIFEARPEVEKVEISIIDSSWKITDYNPKFLAYQSVLASEQHLPRTVRFTLYQGTQIVSNQVLFEFNALKKTDQQQVIPLYLFEQEYPLHSTVTLVLEVPSVKGKWERYRSYDYQMSIL</sequence>
<dbReference type="Pfam" id="PF08665">
    <property type="entry name" value="PglZ"/>
    <property type="match status" value="1"/>
</dbReference>
<evidence type="ECO:0000313" key="2">
    <source>
        <dbReference type="Proteomes" id="UP000220900"/>
    </source>
</evidence>
<dbReference type="InterPro" id="IPR014060">
    <property type="entry name" value="PglZ"/>
</dbReference>
<organism evidence="1 2">
    <name type="scientific">Bacillus cereus</name>
    <dbReference type="NCBI Taxonomy" id="1396"/>
    <lineage>
        <taxon>Bacteria</taxon>
        <taxon>Bacillati</taxon>
        <taxon>Bacillota</taxon>
        <taxon>Bacilli</taxon>
        <taxon>Bacillales</taxon>
        <taxon>Bacillaceae</taxon>
        <taxon>Bacillus</taxon>
        <taxon>Bacillus cereus group</taxon>
    </lineage>
</organism>
<reference evidence="1 2" key="1">
    <citation type="submission" date="2017-09" db="EMBL/GenBank/DDBJ databases">
        <title>Large-scale bioinformatics analysis of Bacillus genomes uncovers conserved roles of natural products in bacterial physiology.</title>
        <authorList>
            <consortium name="Agbiome Team Llc"/>
            <person name="Bleich R.M."/>
            <person name="Grubbs K.J."/>
            <person name="Santa Maria K.C."/>
            <person name="Allen S.E."/>
            <person name="Farag S."/>
            <person name="Shank E.A."/>
            <person name="Bowers A."/>
        </authorList>
    </citation>
    <scope>NUCLEOTIDE SEQUENCE [LARGE SCALE GENOMIC DNA]</scope>
    <source>
        <strain evidence="1 2">AFS002368</strain>
    </source>
</reference>
<proteinExistence type="predicted"/>
<gene>
    <name evidence="1" type="ORF">CN491_24975</name>
</gene>